<sequence length="44" mass="5236">MLIDLAQHFEVAPLFYVTQLMLRTDYELSITYSCFLVNIRTIPR</sequence>
<dbReference type="AlphaFoldDB" id="A0A1R4H8M2"/>
<protein>
    <submittedName>
        <fullName evidence="1">Uncharacterized protein</fullName>
    </submittedName>
</protein>
<evidence type="ECO:0000313" key="1">
    <source>
        <dbReference type="EMBL" id="SJM92583.1"/>
    </source>
</evidence>
<keyword evidence="2" id="KW-1185">Reference proteome</keyword>
<proteinExistence type="predicted"/>
<dbReference type="Proteomes" id="UP000195442">
    <property type="component" value="Unassembled WGS sequence"/>
</dbReference>
<gene>
    <name evidence="1" type="ORF">CRENPOLYSF2_2780002</name>
</gene>
<reference evidence="2" key="1">
    <citation type="submission" date="2017-02" db="EMBL/GenBank/DDBJ databases">
        <authorList>
            <person name="Daims H."/>
        </authorList>
    </citation>
    <scope>NUCLEOTIDE SEQUENCE [LARGE SCALE GENOMIC DNA]</scope>
</reference>
<name>A0A1R4H8M2_9GAMM</name>
<organism evidence="1 2">
    <name type="scientific">Crenothrix polyspora</name>
    <dbReference type="NCBI Taxonomy" id="360316"/>
    <lineage>
        <taxon>Bacteria</taxon>
        <taxon>Pseudomonadati</taxon>
        <taxon>Pseudomonadota</taxon>
        <taxon>Gammaproteobacteria</taxon>
        <taxon>Methylococcales</taxon>
        <taxon>Crenotrichaceae</taxon>
        <taxon>Crenothrix</taxon>
    </lineage>
</organism>
<dbReference type="EMBL" id="FUKJ01000199">
    <property type="protein sequence ID" value="SJM92583.1"/>
    <property type="molecule type" value="Genomic_DNA"/>
</dbReference>
<evidence type="ECO:0000313" key="2">
    <source>
        <dbReference type="Proteomes" id="UP000195442"/>
    </source>
</evidence>
<accession>A0A1R4H8M2</accession>